<evidence type="ECO:0000256" key="1">
    <source>
        <dbReference type="SAM" id="Phobius"/>
    </source>
</evidence>
<evidence type="ECO:0000313" key="2">
    <source>
        <dbReference type="EMBL" id="CEG56299.1"/>
    </source>
</evidence>
<dbReference type="EMBL" id="LN614827">
    <property type="protein sequence ID" value="CEG56299.1"/>
    <property type="molecule type" value="Genomic_DNA"/>
</dbReference>
<reference evidence="3" key="1">
    <citation type="submission" date="2014-09" db="EMBL/GenBank/DDBJ databases">
        <authorList>
            <person name="Gomez-Valero L."/>
        </authorList>
    </citation>
    <scope>NUCLEOTIDE SEQUENCE [LARGE SCALE GENOMIC DNA]</scope>
    <source>
        <strain evidence="3">ATCC700992</strain>
    </source>
</reference>
<keyword evidence="1" id="KW-0812">Transmembrane</keyword>
<sequence length="67" mass="7864">MSCLFFPLEQMSFGGLEKRFYKYPMTGFLLILVGIRIDFFRKKSNAYPNVKTIDNAFALFAKRPFID</sequence>
<gene>
    <name evidence="2" type="ORF">LFA_0853</name>
</gene>
<feature type="transmembrane region" description="Helical" evidence="1">
    <location>
        <begin position="20"/>
        <end position="39"/>
    </location>
</feature>
<keyword evidence="1" id="KW-0472">Membrane</keyword>
<dbReference type="STRING" id="1212491.LFA_0853"/>
<protein>
    <submittedName>
        <fullName evidence="2">Uncharacterized protein</fullName>
    </submittedName>
</protein>
<evidence type="ECO:0000313" key="3">
    <source>
        <dbReference type="Proteomes" id="UP000032430"/>
    </source>
</evidence>
<dbReference type="HOGENOM" id="CLU_2807150_0_0_6"/>
<keyword evidence="1" id="KW-1133">Transmembrane helix</keyword>
<dbReference type="Proteomes" id="UP000032430">
    <property type="component" value="Chromosome I"/>
</dbReference>
<dbReference type="KEGG" id="lfa:LFA_0853"/>
<proteinExistence type="predicted"/>
<organism evidence="2 3">
    <name type="scientific">Legionella fallonii LLAP-10</name>
    <dbReference type="NCBI Taxonomy" id="1212491"/>
    <lineage>
        <taxon>Bacteria</taxon>
        <taxon>Pseudomonadati</taxon>
        <taxon>Pseudomonadota</taxon>
        <taxon>Gammaproteobacteria</taxon>
        <taxon>Legionellales</taxon>
        <taxon>Legionellaceae</taxon>
        <taxon>Legionella</taxon>
    </lineage>
</organism>
<dbReference type="AlphaFoldDB" id="A0A098G2T4"/>
<accession>A0A098G2T4</accession>
<keyword evidence="3" id="KW-1185">Reference proteome</keyword>
<name>A0A098G2T4_9GAMM</name>